<evidence type="ECO:0000256" key="2">
    <source>
        <dbReference type="ARBA" id="ARBA00029460"/>
    </source>
</evidence>
<dbReference type="RefSeq" id="WP_118271253.1">
    <property type="nucleotide sequence ID" value="NZ_CABWIC010000007.1"/>
</dbReference>
<protein>
    <submittedName>
        <fullName evidence="6">16S/23S rRNA (Cytidine-2'-O)-methyltransferase TlyA</fullName>
        <ecNumber evidence="6">2.1.1.226</ecNumber>
    </submittedName>
    <submittedName>
        <fullName evidence="5">TlyA family RNA methyltransferase</fullName>
    </submittedName>
</protein>
<dbReference type="CDD" id="cd02440">
    <property type="entry name" value="AdoMet_MTases"/>
    <property type="match status" value="1"/>
</dbReference>
<dbReference type="SUPFAM" id="SSF55174">
    <property type="entry name" value="Alpha-L RNA-binding motif"/>
    <property type="match status" value="1"/>
</dbReference>
<dbReference type="InterPro" id="IPR036986">
    <property type="entry name" value="S4_RNA-bd_sf"/>
</dbReference>
<dbReference type="NCBIfam" id="TIGR00478">
    <property type="entry name" value="tly"/>
    <property type="match status" value="1"/>
</dbReference>
<evidence type="ECO:0000313" key="6">
    <source>
        <dbReference type="EMBL" id="VWL92396.1"/>
    </source>
</evidence>
<reference evidence="5 7" key="1">
    <citation type="submission" date="2018-08" db="EMBL/GenBank/DDBJ databases">
        <title>A genome reference for cultivated species of the human gut microbiota.</title>
        <authorList>
            <person name="Zou Y."/>
            <person name="Xue W."/>
            <person name="Luo G."/>
        </authorList>
    </citation>
    <scope>NUCLEOTIDE SEQUENCE [LARGE SCALE GENOMIC DNA]</scope>
    <source>
        <strain evidence="5 7">AM30-5LB</strain>
    </source>
</reference>
<dbReference type="PANTHER" id="PTHR32319:SF0">
    <property type="entry name" value="BACTERIAL HEMOLYSIN-LIKE PROTEIN"/>
    <property type="match status" value="1"/>
</dbReference>
<evidence type="ECO:0000313" key="7">
    <source>
        <dbReference type="Proteomes" id="UP000286050"/>
    </source>
</evidence>
<dbReference type="Gene3D" id="3.10.290.10">
    <property type="entry name" value="RNA-binding S4 domain"/>
    <property type="match status" value="1"/>
</dbReference>
<dbReference type="OrthoDB" id="9784736at2"/>
<evidence type="ECO:0000256" key="3">
    <source>
        <dbReference type="PROSITE-ProRule" id="PRU00182"/>
    </source>
</evidence>
<name>A0A414FZS0_9ACTN</name>
<dbReference type="Proteomes" id="UP000405524">
    <property type="component" value="Unassembled WGS sequence"/>
</dbReference>
<dbReference type="InterPro" id="IPR004538">
    <property type="entry name" value="Hemolysin_A/TlyA"/>
</dbReference>
<dbReference type="EC" id="2.1.1.226" evidence="6"/>
<dbReference type="InterPro" id="IPR002877">
    <property type="entry name" value="RNA_MeTrfase_FtsJ_dom"/>
</dbReference>
<sequence>MARVRLDDELISQGICENRADALRTLMAGLVSSGGERLSSPGMMVKPGIELHVKGRIPYVGRGGLKLAGALDAFRVDPSGLNCLDVGCSTGGFTDCLLKRGAAHVLSVDVGRAQFDWSLRQDERVTLLERTNIVDVPELGYRSSADLAVCDVSFTSIATILPAVLELLTPNGAFLTLVKPQFEAPQGEVGEGGIVRDPAVHARVLADAVELFRENGLSPLGLCASPITGAKGNREFFLLGARGASAASREEMDASAVSARIDALVYSEVPR</sequence>
<dbReference type="GO" id="GO:0032259">
    <property type="term" value="P:methylation"/>
    <property type="evidence" value="ECO:0007669"/>
    <property type="project" value="UniProtKB-KW"/>
</dbReference>
<organism evidence="5 7">
    <name type="scientific">Collinsella intestinalis</name>
    <dbReference type="NCBI Taxonomy" id="147207"/>
    <lineage>
        <taxon>Bacteria</taxon>
        <taxon>Bacillati</taxon>
        <taxon>Actinomycetota</taxon>
        <taxon>Coriobacteriia</taxon>
        <taxon>Coriobacteriales</taxon>
        <taxon>Coriobacteriaceae</taxon>
        <taxon>Collinsella</taxon>
    </lineage>
</organism>
<dbReference type="Gene3D" id="3.40.50.150">
    <property type="entry name" value="Vaccinia Virus protein VP39"/>
    <property type="match status" value="1"/>
</dbReference>
<dbReference type="GeneID" id="77465538"/>
<dbReference type="Proteomes" id="UP000286050">
    <property type="component" value="Unassembled WGS sequence"/>
</dbReference>
<dbReference type="InterPro" id="IPR047048">
    <property type="entry name" value="TlyA"/>
</dbReference>
<dbReference type="SMART" id="SM00363">
    <property type="entry name" value="S4"/>
    <property type="match status" value="1"/>
</dbReference>
<evidence type="ECO:0000313" key="8">
    <source>
        <dbReference type="Proteomes" id="UP000405524"/>
    </source>
</evidence>
<keyword evidence="5" id="KW-0808">Transferase</keyword>
<dbReference type="GO" id="GO:0008168">
    <property type="term" value="F:methyltransferase activity"/>
    <property type="evidence" value="ECO:0007669"/>
    <property type="project" value="UniProtKB-KW"/>
</dbReference>
<dbReference type="PIRSF" id="PIRSF005578">
    <property type="entry name" value="TlyA"/>
    <property type="match status" value="1"/>
</dbReference>
<dbReference type="PANTHER" id="PTHR32319">
    <property type="entry name" value="BACTERIAL HEMOLYSIN-LIKE PROTEIN"/>
    <property type="match status" value="1"/>
</dbReference>
<dbReference type="InterPro" id="IPR002942">
    <property type="entry name" value="S4_RNA-bd"/>
</dbReference>
<dbReference type="CDD" id="cd00165">
    <property type="entry name" value="S4"/>
    <property type="match status" value="1"/>
</dbReference>
<dbReference type="GO" id="GO:0003723">
    <property type="term" value="F:RNA binding"/>
    <property type="evidence" value="ECO:0007669"/>
    <property type="project" value="UniProtKB-KW"/>
</dbReference>
<evidence type="ECO:0000313" key="5">
    <source>
        <dbReference type="EMBL" id="RHD57450.1"/>
    </source>
</evidence>
<gene>
    <name evidence="6" type="primary">tlyA</name>
    <name evidence="5" type="ORF">DW787_00990</name>
    <name evidence="6" type="ORF">JKKLCJKK_00553</name>
</gene>
<dbReference type="EMBL" id="CABWIC010000007">
    <property type="protein sequence ID" value="VWL92396.1"/>
    <property type="molecule type" value="Genomic_DNA"/>
</dbReference>
<evidence type="ECO:0000259" key="4">
    <source>
        <dbReference type="SMART" id="SM00363"/>
    </source>
</evidence>
<dbReference type="SUPFAM" id="SSF53335">
    <property type="entry name" value="S-adenosyl-L-methionine-dependent methyltransferases"/>
    <property type="match status" value="1"/>
</dbReference>
<dbReference type="AlphaFoldDB" id="A0A414FZS0"/>
<feature type="domain" description="RNA-binding S4" evidence="4">
    <location>
        <begin position="4"/>
        <end position="66"/>
    </location>
</feature>
<accession>A0A414FZS0</accession>
<evidence type="ECO:0000256" key="1">
    <source>
        <dbReference type="ARBA" id="ARBA00022884"/>
    </source>
</evidence>
<reference evidence="6 8" key="2">
    <citation type="submission" date="2019-10" db="EMBL/GenBank/DDBJ databases">
        <authorList>
            <person name="Wolf R A."/>
        </authorList>
    </citation>
    <scope>NUCLEOTIDE SEQUENCE [LARGE SCALE GENOMIC DNA]</scope>
    <source>
        <strain evidence="6">Collinsella_intestinalis_DSM_13632</strain>
    </source>
</reference>
<keyword evidence="5" id="KW-0489">Methyltransferase</keyword>
<dbReference type="EMBL" id="QSJI01000001">
    <property type="protein sequence ID" value="RHD57450.1"/>
    <property type="molecule type" value="Genomic_DNA"/>
</dbReference>
<dbReference type="PROSITE" id="PS50889">
    <property type="entry name" value="S4"/>
    <property type="match status" value="1"/>
</dbReference>
<dbReference type="Pfam" id="PF01728">
    <property type="entry name" value="FtsJ"/>
    <property type="match status" value="1"/>
</dbReference>
<keyword evidence="1 3" id="KW-0694">RNA-binding</keyword>
<proteinExistence type="inferred from homology"/>
<comment type="similarity">
    <text evidence="2">Belongs to the TlyA family.</text>
</comment>
<dbReference type="InterPro" id="IPR029063">
    <property type="entry name" value="SAM-dependent_MTases_sf"/>
</dbReference>